<dbReference type="SUPFAM" id="SSF54523">
    <property type="entry name" value="Pili subunits"/>
    <property type="match status" value="1"/>
</dbReference>
<keyword evidence="4" id="KW-0488">Methylation</keyword>
<dbReference type="Gene3D" id="3.30.700.10">
    <property type="entry name" value="Glycoprotein, Type 4 Pilin"/>
    <property type="match status" value="1"/>
</dbReference>
<organism evidence="12 13">
    <name type="scientific">Muricoccus vinaceus</name>
    <dbReference type="NCBI Taxonomy" id="424704"/>
    <lineage>
        <taxon>Bacteria</taxon>
        <taxon>Pseudomonadati</taxon>
        <taxon>Pseudomonadota</taxon>
        <taxon>Alphaproteobacteria</taxon>
        <taxon>Acetobacterales</taxon>
        <taxon>Roseomonadaceae</taxon>
        <taxon>Muricoccus</taxon>
    </lineage>
</organism>
<protein>
    <recommendedName>
        <fullName evidence="2">Type II secretion system protein H</fullName>
    </recommendedName>
    <alternativeName>
        <fullName evidence="10">General secretion pathway protein H</fullName>
    </alternativeName>
</protein>
<evidence type="ECO:0000256" key="2">
    <source>
        <dbReference type="ARBA" id="ARBA00021549"/>
    </source>
</evidence>
<evidence type="ECO:0000256" key="7">
    <source>
        <dbReference type="ARBA" id="ARBA00022989"/>
    </source>
</evidence>
<keyword evidence="8" id="KW-0472">Membrane</keyword>
<proteinExistence type="inferred from homology"/>
<sequence length="144" mass="14749">MRAPGFTLLEMLVVLLIMALAATAAPRLLGAGRGGLLRAAADDAGAMLREARAEARRTGRDARVVFDTAQGSFHRVGGNRIGRVPAGAALVVDGAREEADGEGRIALRFDAEGGSTGGRVRLASGAASAGVEVDWMTGLVRALP</sequence>
<evidence type="ECO:0000256" key="1">
    <source>
        <dbReference type="ARBA" id="ARBA00004377"/>
    </source>
</evidence>
<evidence type="ECO:0000256" key="8">
    <source>
        <dbReference type="ARBA" id="ARBA00023136"/>
    </source>
</evidence>
<evidence type="ECO:0000256" key="10">
    <source>
        <dbReference type="ARBA" id="ARBA00030775"/>
    </source>
</evidence>
<keyword evidence="5" id="KW-0997">Cell inner membrane</keyword>
<keyword evidence="7" id="KW-1133">Transmembrane helix</keyword>
<keyword evidence="3" id="KW-1003">Cell membrane</keyword>
<comment type="caution">
    <text evidence="12">The sequence shown here is derived from an EMBL/GenBank/DDBJ whole genome shotgun (WGS) entry which is preliminary data.</text>
</comment>
<comment type="similarity">
    <text evidence="9">Belongs to the GSP H family.</text>
</comment>
<evidence type="ECO:0000256" key="6">
    <source>
        <dbReference type="ARBA" id="ARBA00022692"/>
    </source>
</evidence>
<accession>A0ABV6IXL0</accession>
<name>A0ABV6IXL0_9PROT</name>
<reference evidence="12 13" key="1">
    <citation type="submission" date="2024-09" db="EMBL/GenBank/DDBJ databases">
        <authorList>
            <person name="Sun Q."/>
            <person name="Mori K."/>
        </authorList>
    </citation>
    <scope>NUCLEOTIDE SEQUENCE [LARGE SCALE GENOMIC DNA]</scope>
    <source>
        <strain evidence="12 13">CCM 7468</strain>
    </source>
</reference>
<evidence type="ECO:0000256" key="5">
    <source>
        <dbReference type="ARBA" id="ARBA00022519"/>
    </source>
</evidence>
<dbReference type="InterPro" id="IPR012902">
    <property type="entry name" value="N_methyl_site"/>
</dbReference>
<comment type="subcellular location">
    <subcellularLocation>
        <location evidence="1">Cell inner membrane</location>
        <topology evidence="1">Single-pass membrane protein</topology>
    </subcellularLocation>
</comment>
<evidence type="ECO:0000256" key="9">
    <source>
        <dbReference type="ARBA" id="ARBA00025772"/>
    </source>
</evidence>
<feature type="domain" description="General secretion pathway GspH" evidence="11">
    <location>
        <begin position="40"/>
        <end position="135"/>
    </location>
</feature>
<evidence type="ECO:0000256" key="4">
    <source>
        <dbReference type="ARBA" id="ARBA00022481"/>
    </source>
</evidence>
<keyword evidence="6" id="KW-0812">Transmembrane</keyword>
<evidence type="ECO:0000256" key="3">
    <source>
        <dbReference type="ARBA" id="ARBA00022475"/>
    </source>
</evidence>
<dbReference type="InterPro" id="IPR045584">
    <property type="entry name" value="Pilin-like"/>
</dbReference>
<evidence type="ECO:0000313" key="12">
    <source>
        <dbReference type="EMBL" id="MFC0388350.1"/>
    </source>
</evidence>
<dbReference type="Pfam" id="PF12019">
    <property type="entry name" value="GspH"/>
    <property type="match status" value="1"/>
</dbReference>
<dbReference type="InterPro" id="IPR022346">
    <property type="entry name" value="T2SS_GspH"/>
</dbReference>
<dbReference type="EMBL" id="JBHLVZ010000083">
    <property type="protein sequence ID" value="MFC0388350.1"/>
    <property type="molecule type" value="Genomic_DNA"/>
</dbReference>
<keyword evidence="13" id="KW-1185">Reference proteome</keyword>
<dbReference type="Proteomes" id="UP001589789">
    <property type="component" value="Unassembled WGS sequence"/>
</dbReference>
<gene>
    <name evidence="12" type="ORF">ACFFIC_22820</name>
</gene>
<evidence type="ECO:0000313" key="13">
    <source>
        <dbReference type="Proteomes" id="UP001589789"/>
    </source>
</evidence>
<dbReference type="Pfam" id="PF07963">
    <property type="entry name" value="N_methyl"/>
    <property type="match status" value="1"/>
</dbReference>
<evidence type="ECO:0000259" key="11">
    <source>
        <dbReference type="Pfam" id="PF12019"/>
    </source>
</evidence>
<dbReference type="NCBIfam" id="TIGR02532">
    <property type="entry name" value="IV_pilin_GFxxxE"/>
    <property type="match status" value="1"/>
</dbReference>
<dbReference type="RefSeq" id="WP_377054668.1">
    <property type="nucleotide sequence ID" value="NZ_JBHLVZ010000083.1"/>
</dbReference>